<evidence type="ECO:0000313" key="3">
    <source>
        <dbReference type="Proteomes" id="UP001357485"/>
    </source>
</evidence>
<gene>
    <name evidence="2" type="ORF">LTR16_008497</name>
</gene>
<comment type="caution">
    <text evidence="2">The sequence shown here is derived from an EMBL/GenBank/DDBJ whole genome shotgun (WGS) entry which is preliminary data.</text>
</comment>
<evidence type="ECO:0000256" key="1">
    <source>
        <dbReference type="SAM" id="MobiDB-lite"/>
    </source>
</evidence>
<organism evidence="2 3">
    <name type="scientific">Cryomyces antarcticus</name>
    <dbReference type="NCBI Taxonomy" id="329879"/>
    <lineage>
        <taxon>Eukaryota</taxon>
        <taxon>Fungi</taxon>
        <taxon>Dikarya</taxon>
        <taxon>Ascomycota</taxon>
        <taxon>Pezizomycotina</taxon>
        <taxon>Dothideomycetes</taxon>
        <taxon>Dothideomycetes incertae sedis</taxon>
        <taxon>Cryomyces</taxon>
    </lineage>
</organism>
<feature type="region of interest" description="Disordered" evidence="1">
    <location>
        <begin position="1"/>
        <end position="67"/>
    </location>
</feature>
<feature type="non-terminal residue" evidence="2">
    <location>
        <position position="101"/>
    </location>
</feature>
<sequence length="101" mass="11399">MQMNENKGRRPSRLAKQLQEAPEPRSAQHGDGEVVVPAEEIRRLARAGHEARPQTHGAQRRRARDRALCLAPAEQPARLRRQGQAALERERVVGGVERRVD</sequence>
<accession>A0ABR0LKA7</accession>
<feature type="compositionally biased region" description="Basic and acidic residues" evidence="1">
    <location>
        <begin position="22"/>
        <end position="32"/>
    </location>
</feature>
<feature type="compositionally biased region" description="Basic and acidic residues" evidence="1">
    <location>
        <begin position="39"/>
        <end position="53"/>
    </location>
</feature>
<keyword evidence="3" id="KW-1185">Reference proteome</keyword>
<protein>
    <submittedName>
        <fullName evidence="2">Uncharacterized protein</fullName>
    </submittedName>
</protein>
<name>A0ABR0LKA7_9PEZI</name>
<dbReference type="Proteomes" id="UP001357485">
    <property type="component" value="Unassembled WGS sequence"/>
</dbReference>
<dbReference type="EMBL" id="JAVRRA010018440">
    <property type="protein sequence ID" value="KAK5188258.1"/>
    <property type="molecule type" value="Genomic_DNA"/>
</dbReference>
<proteinExistence type="predicted"/>
<evidence type="ECO:0000313" key="2">
    <source>
        <dbReference type="EMBL" id="KAK5188258.1"/>
    </source>
</evidence>
<reference evidence="2 3" key="1">
    <citation type="submission" date="2023-08" db="EMBL/GenBank/DDBJ databases">
        <title>Black Yeasts Isolated from many extreme environments.</title>
        <authorList>
            <person name="Coleine C."/>
            <person name="Stajich J.E."/>
            <person name="Selbmann L."/>
        </authorList>
    </citation>
    <scope>NUCLEOTIDE SEQUENCE [LARGE SCALE GENOMIC DNA]</scope>
    <source>
        <strain evidence="2 3">CCFEE 536</strain>
    </source>
</reference>